<comment type="caution">
    <text evidence="2">The sequence shown here is derived from an EMBL/GenBank/DDBJ whole genome shotgun (WGS) entry which is preliminary data.</text>
</comment>
<proteinExistence type="predicted"/>
<feature type="coiled-coil region" evidence="1">
    <location>
        <begin position="23"/>
        <end position="50"/>
    </location>
</feature>
<evidence type="ECO:0000313" key="3">
    <source>
        <dbReference type="Proteomes" id="UP001139238"/>
    </source>
</evidence>
<organism evidence="2 3">
    <name type="scientific">Moraxella tetraodonis</name>
    <dbReference type="NCBI Taxonomy" id="2767221"/>
    <lineage>
        <taxon>Bacteria</taxon>
        <taxon>Pseudomonadati</taxon>
        <taxon>Pseudomonadota</taxon>
        <taxon>Gammaproteobacteria</taxon>
        <taxon>Moraxellales</taxon>
        <taxon>Moraxellaceae</taxon>
        <taxon>Moraxella</taxon>
    </lineage>
</organism>
<dbReference type="SUPFAM" id="SSF46689">
    <property type="entry name" value="Homeodomain-like"/>
    <property type="match status" value="1"/>
</dbReference>
<sequence length="64" mass="7525">MCLEFWWLFKKHLDKQNPTVVTAQSQATRIAELEREIKELKQANEIIRKAAAFFAQAELDHKPN</sequence>
<dbReference type="EMBL" id="JACSYB010000002">
    <property type="protein sequence ID" value="MCG8148638.1"/>
    <property type="molecule type" value="Genomic_DNA"/>
</dbReference>
<dbReference type="InterPro" id="IPR009057">
    <property type="entry name" value="Homeodomain-like_sf"/>
</dbReference>
<reference evidence="2" key="1">
    <citation type="submission" date="2021-08" db="EMBL/GenBank/DDBJ databases">
        <title>Complete genome sequence of Moraxella sp strain PS-22.</title>
        <authorList>
            <person name="Das S.K."/>
        </authorList>
    </citation>
    <scope>NUCLEOTIDE SEQUENCE</scope>
    <source>
        <strain evidence="2">PS-22</strain>
    </source>
</reference>
<protein>
    <recommendedName>
        <fullName evidence="4">Transposase</fullName>
    </recommendedName>
</protein>
<dbReference type="AlphaFoldDB" id="A0A9X2A5L3"/>
<evidence type="ECO:0000313" key="2">
    <source>
        <dbReference type="EMBL" id="MCG8148638.1"/>
    </source>
</evidence>
<gene>
    <name evidence="2" type="ORF">H9W84_10965</name>
</gene>
<accession>A0A9X2A5L3</accession>
<keyword evidence="1" id="KW-0175">Coiled coil</keyword>
<dbReference type="Proteomes" id="UP001139238">
    <property type="component" value="Unassembled WGS sequence"/>
</dbReference>
<name>A0A9X2A5L3_9GAMM</name>
<evidence type="ECO:0008006" key="4">
    <source>
        <dbReference type="Google" id="ProtNLM"/>
    </source>
</evidence>
<evidence type="ECO:0000256" key="1">
    <source>
        <dbReference type="SAM" id="Coils"/>
    </source>
</evidence>
<keyword evidence="3" id="KW-1185">Reference proteome</keyword>